<dbReference type="InterPro" id="IPR027391">
    <property type="entry name" value="Nol1_Nop2_Fmu_2"/>
</dbReference>
<keyword evidence="2 6" id="KW-0489">Methyltransferase</keyword>
<dbReference type="PRINTS" id="PR02008">
    <property type="entry name" value="RCMTFAMILY"/>
</dbReference>
<dbReference type="InterPro" id="IPR029063">
    <property type="entry name" value="SAM-dependent_MTases_sf"/>
</dbReference>
<evidence type="ECO:0000313" key="9">
    <source>
        <dbReference type="Proteomes" id="UP000216024"/>
    </source>
</evidence>
<dbReference type="PANTHER" id="PTHR22807">
    <property type="entry name" value="NOP2 YEAST -RELATED NOL1/NOP2/FMU SUN DOMAIN-CONTAINING"/>
    <property type="match status" value="1"/>
</dbReference>
<dbReference type="NCBIfam" id="TIGR00446">
    <property type="entry name" value="nop2p"/>
    <property type="match status" value="1"/>
</dbReference>
<dbReference type="Gene3D" id="3.40.50.150">
    <property type="entry name" value="Vaccinia Virus protein VP39"/>
    <property type="match status" value="1"/>
</dbReference>
<feature type="domain" description="SAM-dependent MTase RsmB/NOP-type" evidence="7">
    <location>
        <begin position="22"/>
        <end position="301"/>
    </location>
</feature>
<dbReference type="SUPFAM" id="SSF53335">
    <property type="entry name" value="S-adenosyl-L-methionine-dependent methyltransferases"/>
    <property type="match status" value="1"/>
</dbReference>
<dbReference type="PANTHER" id="PTHR22807:SF30">
    <property type="entry name" value="28S RRNA (CYTOSINE(4447)-C(5))-METHYLTRANSFERASE-RELATED"/>
    <property type="match status" value="1"/>
</dbReference>
<feature type="binding site" evidence="6">
    <location>
        <position position="133"/>
    </location>
    <ligand>
        <name>S-adenosyl-L-methionine</name>
        <dbReference type="ChEBI" id="CHEBI:59789"/>
    </ligand>
</feature>
<reference evidence="8 9" key="1">
    <citation type="submission" date="2017-06" db="EMBL/GenBank/DDBJ databases">
        <title>Draft genome sequence of anaerobic fermentative bacterium Anaeromicrobium sediminis DY2726D isolated from West Pacific Ocean sediments.</title>
        <authorList>
            <person name="Zeng X."/>
        </authorList>
    </citation>
    <scope>NUCLEOTIDE SEQUENCE [LARGE SCALE GENOMIC DNA]</scope>
    <source>
        <strain evidence="8 9">DY2726D</strain>
    </source>
</reference>
<dbReference type="Proteomes" id="UP000216024">
    <property type="component" value="Unassembled WGS sequence"/>
</dbReference>
<accession>A0A267MMA7</accession>
<sequence length="450" mass="51598">MNLPKIYLDKMKELLKDEYDEFMNSYNDGKIQGLRVNTLKISVEEFLKINPFKLTKVPWCETGFYYEENERPAKHAYYHAGLYYIQEPSAMLPAEVLHVESGDRVLDLCAAPGGKTTQIGAKLKGEGILITNDIKHSRTKALLKNVELCGIKNAIVINGVIEDLNRSCRHFFNKVLIDAPCSGEGMFRKDPSMVKSWERTPTSEYSNIQKDILSQVDEVMSGDSRLVYSTCTFSPDENEEIIHGFLEENIDYDTVEIPKDNGLMDGLSEFAHGDKRVEKCIRLWPHKLKGEGHFVAVLKKDSDELSKIKNKDKKHKPLESFSKFVEDNLNCQIHGEFREINENLYIVPDNMPNLAGIRVVRSGWLLGKYKKNRFEPSQAFAMGLTWKDAKRVVNFSSDDPNVIKYLKGETINVESEKGWTLVCVDNYPLGWAKQMGNTLKNYYPAPWRWM</sequence>
<dbReference type="GO" id="GO:0001510">
    <property type="term" value="P:RNA methylation"/>
    <property type="evidence" value="ECO:0007669"/>
    <property type="project" value="InterPro"/>
</dbReference>
<proteinExistence type="inferred from homology"/>
<gene>
    <name evidence="8" type="ORF">CCE28_04175</name>
</gene>
<dbReference type="InterPro" id="IPR049560">
    <property type="entry name" value="MeTrfase_RsmB-F_NOP2_cat"/>
</dbReference>
<dbReference type="Pfam" id="PF13636">
    <property type="entry name" value="Methyltranf_PUA"/>
    <property type="match status" value="1"/>
</dbReference>
<evidence type="ECO:0000256" key="3">
    <source>
        <dbReference type="ARBA" id="ARBA00022679"/>
    </source>
</evidence>
<dbReference type="GO" id="GO:0008173">
    <property type="term" value="F:RNA methyltransferase activity"/>
    <property type="evidence" value="ECO:0007669"/>
    <property type="project" value="InterPro"/>
</dbReference>
<comment type="similarity">
    <text evidence="6">Belongs to the class I-like SAM-binding methyltransferase superfamily. RsmB/NOP family.</text>
</comment>
<evidence type="ECO:0000259" key="7">
    <source>
        <dbReference type="PROSITE" id="PS51686"/>
    </source>
</evidence>
<keyword evidence="5 6" id="KW-0694">RNA-binding</keyword>
<keyword evidence="4 6" id="KW-0949">S-adenosyl-L-methionine</keyword>
<evidence type="ECO:0000256" key="1">
    <source>
        <dbReference type="ARBA" id="ARBA00022490"/>
    </source>
</evidence>
<dbReference type="AlphaFoldDB" id="A0A267MMA7"/>
<dbReference type="Gene3D" id="3.30.70.1170">
    <property type="entry name" value="Sun protein, domain 3"/>
    <property type="match status" value="1"/>
</dbReference>
<comment type="caution">
    <text evidence="8">The sequence shown here is derived from an EMBL/GenBank/DDBJ whole genome shotgun (WGS) entry which is preliminary data.</text>
</comment>
<dbReference type="InterPro" id="IPR031340">
    <property type="entry name" value="RsmF_methylt_CI"/>
</dbReference>
<dbReference type="RefSeq" id="WP_095131265.1">
    <property type="nucleotide sequence ID" value="NZ_NIBG01000002.1"/>
</dbReference>
<protein>
    <submittedName>
        <fullName evidence="8">SAM-dependent methyltransferase</fullName>
    </submittedName>
</protein>
<dbReference type="Gene3D" id="2.30.130.60">
    <property type="match status" value="1"/>
</dbReference>
<dbReference type="EMBL" id="NIBG01000002">
    <property type="protein sequence ID" value="PAB60741.1"/>
    <property type="molecule type" value="Genomic_DNA"/>
</dbReference>
<evidence type="ECO:0000256" key="6">
    <source>
        <dbReference type="PROSITE-ProRule" id="PRU01023"/>
    </source>
</evidence>
<dbReference type="Pfam" id="PF01189">
    <property type="entry name" value="Methyltr_RsmB-F"/>
    <property type="match status" value="1"/>
</dbReference>
<keyword evidence="3 6" id="KW-0808">Transferase</keyword>
<dbReference type="InterPro" id="IPR001678">
    <property type="entry name" value="MeTrfase_RsmB-F_NOP2_dom"/>
</dbReference>
<dbReference type="InterPro" id="IPR011023">
    <property type="entry name" value="Nop2p"/>
</dbReference>
<dbReference type="Pfam" id="PF17125">
    <property type="entry name" value="Methyltr_RsmF_N"/>
    <property type="match status" value="1"/>
</dbReference>
<feature type="binding site" evidence="6">
    <location>
        <position position="178"/>
    </location>
    <ligand>
        <name>S-adenosyl-L-methionine</name>
        <dbReference type="ChEBI" id="CHEBI:59789"/>
    </ligand>
</feature>
<feature type="active site" description="Nucleophile" evidence="6">
    <location>
        <position position="231"/>
    </location>
</feature>
<feature type="binding site" evidence="6">
    <location>
        <begin position="109"/>
        <end position="115"/>
    </location>
    <ligand>
        <name>S-adenosyl-L-methionine</name>
        <dbReference type="ChEBI" id="CHEBI:59789"/>
    </ligand>
</feature>
<keyword evidence="9" id="KW-1185">Reference proteome</keyword>
<keyword evidence="1" id="KW-0963">Cytoplasm</keyword>
<dbReference type="GO" id="GO:0006396">
    <property type="term" value="P:RNA processing"/>
    <property type="evidence" value="ECO:0007669"/>
    <property type="project" value="InterPro"/>
</dbReference>
<evidence type="ECO:0000313" key="8">
    <source>
        <dbReference type="EMBL" id="PAB60741.1"/>
    </source>
</evidence>
<dbReference type="GO" id="GO:0003723">
    <property type="term" value="F:RNA binding"/>
    <property type="evidence" value="ECO:0007669"/>
    <property type="project" value="UniProtKB-UniRule"/>
</dbReference>
<dbReference type="GO" id="GO:0008757">
    <property type="term" value="F:S-adenosylmethionine-dependent methyltransferase activity"/>
    <property type="evidence" value="ECO:0007669"/>
    <property type="project" value="InterPro"/>
</dbReference>
<dbReference type="Pfam" id="PF17126">
    <property type="entry name" value="RsmF_methylt_CI"/>
    <property type="match status" value="1"/>
</dbReference>
<dbReference type="PROSITE" id="PS51686">
    <property type="entry name" value="SAM_MT_RSMB_NOP"/>
    <property type="match status" value="1"/>
</dbReference>
<organism evidence="8 9">
    <name type="scientific">Anaeromicrobium sediminis</name>
    <dbReference type="NCBI Taxonomy" id="1478221"/>
    <lineage>
        <taxon>Bacteria</taxon>
        <taxon>Bacillati</taxon>
        <taxon>Bacillota</taxon>
        <taxon>Clostridia</taxon>
        <taxon>Peptostreptococcales</taxon>
        <taxon>Thermotaleaceae</taxon>
        <taxon>Anaeromicrobium</taxon>
    </lineage>
</organism>
<dbReference type="OrthoDB" id="9810297at2"/>
<evidence type="ECO:0000256" key="4">
    <source>
        <dbReference type="ARBA" id="ARBA00022691"/>
    </source>
</evidence>
<dbReference type="CDD" id="cd21147">
    <property type="entry name" value="RsmF_methylt_CTD1"/>
    <property type="match status" value="1"/>
</dbReference>
<name>A0A267MMA7_9FIRM</name>
<dbReference type="InterPro" id="IPR031341">
    <property type="entry name" value="Methyltr_RsmF_N"/>
</dbReference>
<evidence type="ECO:0000256" key="2">
    <source>
        <dbReference type="ARBA" id="ARBA00022603"/>
    </source>
</evidence>
<dbReference type="InterPro" id="IPR023267">
    <property type="entry name" value="RCMT"/>
</dbReference>
<comment type="caution">
    <text evidence="6">Lacks conserved residue(s) required for the propagation of feature annotation.</text>
</comment>
<evidence type="ECO:0000256" key="5">
    <source>
        <dbReference type="ARBA" id="ARBA00022884"/>
    </source>
</evidence>